<feature type="domain" description="Shieldin complex subunit 2 first OB fold" evidence="2">
    <location>
        <begin position="98"/>
        <end position="216"/>
    </location>
</feature>
<protein>
    <recommendedName>
        <fullName evidence="2">Shieldin complex subunit 2 first OB fold domain-containing protein</fullName>
    </recommendedName>
</protein>
<dbReference type="Pfam" id="PF21669">
    <property type="entry name" value="SHLD2_OB1"/>
    <property type="match status" value="1"/>
</dbReference>
<feature type="region of interest" description="Disordered" evidence="1">
    <location>
        <begin position="519"/>
        <end position="545"/>
    </location>
</feature>
<proteinExistence type="predicted"/>
<reference evidence="3 4" key="1">
    <citation type="submission" date="2016-08" db="EMBL/GenBank/DDBJ databases">
        <title>A Parts List for Fungal Cellulosomes Revealed by Comparative Genomics.</title>
        <authorList>
            <consortium name="DOE Joint Genome Institute"/>
            <person name="Haitjema C.H."/>
            <person name="Gilmore S.P."/>
            <person name="Henske J.K."/>
            <person name="Solomon K.V."/>
            <person name="De Groot R."/>
            <person name="Kuo A."/>
            <person name="Mondo S.J."/>
            <person name="Salamov A.A."/>
            <person name="Labutti K."/>
            <person name="Zhao Z."/>
            <person name="Chiniquy J."/>
            <person name="Barry K."/>
            <person name="Brewer H.M."/>
            <person name="Purvine S.O."/>
            <person name="Wright A.T."/>
            <person name="Boxma B."/>
            <person name="Van Alen T."/>
            <person name="Hackstein J.H."/>
            <person name="Baker S.E."/>
            <person name="Grigoriev I.V."/>
            <person name="O'Malley M.A."/>
        </authorList>
    </citation>
    <scope>NUCLEOTIDE SEQUENCE [LARGE SCALE GENOMIC DNA]</scope>
    <source>
        <strain evidence="3 4">S4</strain>
    </source>
</reference>
<dbReference type="SUPFAM" id="SSF50249">
    <property type="entry name" value="Nucleic acid-binding proteins"/>
    <property type="match status" value="1"/>
</dbReference>
<dbReference type="Proteomes" id="UP000193944">
    <property type="component" value="Unassembled WGS sequence"/>
</dbReference>
<accession>A0A1Y1WWF1</accession>
<dbReference type="Gene3D" id="2.40.50.140">
    <property type="entry name" value="Nucleic acid-binding proteins"/>
    <property type="match status" value="1"/>
</dbReference>
<dbReference type="AlphaFoldDB" id="A0A1Y1WWF1"/>
<evidence type="ECO:0000313" key="3">
    <source>
        <dbReference type="EMBL" id="ORX77833.1"/>
    </source>
</evidence>
<dbReference type="InterPro" id="IPR012340">
    <property type="entry name" value="NA-bd_OB-fold"/>
</dbReference>
<dbReference type="InterPro" id="IPR049507">
    <property type="entry name" value="SHLD2_OB1"/>
</dbReference>
<dbReference type="EMBL" id="MCFG01000233">
    <property type="protein sequence ID" value="ORX77833.1"/>
    <property type="molecule type" value="Genomic_DNA"/>
</dbReference>
<reference evidence="3 4" key="2">
    <citation type="submission" date="2016-08" db="EMBL/GenBank/DDBJ databases">
        <title>Pervasive Adenine N6-methylation of Active Genes in Fungi.</title>
        <authorList>
            <consortium name="DOE Joint Genome Institute"/>
            <person name="Mondo S.J."/>
            <person name="Dannebaum R.O."/>
            <person name="Kuo R.C."/>
            <person name="Labutti K."/>
            <person name="Haridas S."/>
            <person name="Kuo A."/>
            <person name="Salamov A."/>
            <person name="Ahrendt S.R."/>
            <person name="Lipzen A."/>
            <person name="Sullivan W."/>
            <person name="Andreopoulos W.B."/>
            <person name="Clum A."/>
            <person name="Lindquist E."/>
            <person name="Daum C."/>
            <person name="Ramamoorthy G.K."/>
            <person name="Gryganskyi A."/>
            <person name="Culley D."/>
            <person name="Magnuson J.K."/>
            <person name="James T.Y."/>
            <person name="O'Malley M.A."/>
            <person name="Stajich J.E."/>
            <person name="Spatafora J.W."/>
            <person name="Visel A."/>
            <person name="Grigoriev I.V."/>
        </authorList>
    </citation>
    <scope>NUCLEOTIDE SEQUENCE [LARGE SCALE GENOMIC DNA]</scope>
    <source>
        <strain evidence="3 4">S4</strain>
    </source>
</reference>
<comment type="caution">
    <text evidence="3">The sequence shown here is derived from an EMBL/GenBank/DDBJ whole genome shotgun (WGS) entry which is preliminary data.</text>
</comment>
<evidence type="ECO:0000256" key="1">
    <source>
        <dbReference type="SAM" id="MobiDB-lite"/>
    </source>
</evidence>
<name>A0A1Y1WWF1_9FUNG</name>
<evidence type="ECO:0000313" key="4">
    <source>
        <dbReference type="Proteomes" id="UP000193944"/>
    </source>
</evidence>
<keyword evidence="4" id="KW-1185">Reference proteome</keyword>
<sequence>MLSSQTSNPRDLGIPSSIPKTISTISSFDESPIEDLHYPMILPSDIEIVNSLDTLIKQYPKDQSLQKSYSHSQINENENPNPNIMITNSNFNSTSNNNIYKPKKKYNFIGIIVQIDSIKRVQPKNQTDIFDTNDRSIPISSILISDPSRSLFPVIFWRNNSNWIEKFSLGDIVLFINFTLSNFKNKIMANTVGWGNNNYSSRFYILKNINSKSSLNINVDVDLTKRVLDIQNWAKTDFSTKHLFKDSDQFSSDIQTSFPSFLTIKQLTKYKNKCVSIQGIPISIMKDIRIEDDNATTEFWKVEILDVENNTATIQIINMFFELFQYIHINEKRMYDFYDLIVHKEENKELVLYATKYTKIQTSNNIPTNIQNKLIDYTKVIKPKNFDSIELLIKSRYNAKIDAFISKIIINRTNTSAPIEYSMNSSYKHSQESDTIDDILNTIQIYCNQCNELLLQEGDINITSLINGICYKDSVEKKINYFIKFIIQKAFQPHCHHLKDLIYVFSPIQLILQDTLSNHCTQPSSQEESTSSPSSSPISSSPLSTSSKFNSIFVFLDINSTKQFYDHKLNPELFIKIKGGLKRKGRISAAVKKDKITLTMIQNHLRKDNPFTLASASTSNVINNNSSLDDKSSVDFNSKIIDITHTKIFDDLLSILSFKEDPSKSINFNTNRNVLQWNQNLKKYIRPHKRKKNTFILSCNIQENELKTNLYNVGPIYCKNFKNN</sequence>
<dbReference type="OrthoDB" id="2153095at2759"/>
<dbReference type="STRING" id="1754192.A0A1Y1WWF1"/>
<feature type="compositionally biased region" description="Low complexity" evidence="1">
    <location>
        <begin position="522"/>
        <end position="545"/>
    </location>
</feature>
<evidence type="ECO:0000259" key="2">
    <source>
        <dbReference type="Pfam" id="PF21669"/>
    </source>
</evidence>
<gene>
    <name evidence="3" type="ORF">BCR32DRAFT_270421</name>
</gene>
<organism evidence="3 4">
    <name type="scientific">Anaeromyces robustus</name>
    <dbReference type="NCBI Taxonomy" id="1754192"/>
    <lineage>
        <taxon>Eukaryota</taxon>
        <taxon>Fungi</taxon>
        <taxon>Fungi incertae sedis</taxon>
        <taxon>Chytridiomycota</taxon>
        <taxon>Chytridiomycota incertae sedis</taxon>
        <taxon>Neocallimastigomycetes</taxon>
        <taxon>Neocallimastigales</taxon>
        <taxon>Neocallimastigaceae</taxon>
        <taxon>Anaeromyces</taxon>
    </lineage>
</organism>